<dbReference type="EMBL" id="CP011339">
    <property type="protein sequence ID" value="AKV67371.1"/>
    <property type="molecule type" value="Genomic_DNA"/>
</dbReference>
<proteinExistence type="predicted"/>
<dbReference type="KEGG" id="mpk:VL20_2268"/>
<accession>A0A0K1S085</accession>
<name>A0A0K1S085_9CHRO</name>
<organism evidence="1 2">
    <name type="scientific">Microcystis panniformis FACHB-1757</name>
    <dbReference type="NCBI Taxonomy" id="1638788"/>
    <lineage>
        <taxon>Bacteria</taxon>
        <taxon>Bacillati</taxon>
        <taxon>Cyanobacteriota</taxon>
        <taxon>Cyanophyceae</taxon>
        <taxon>Oscillatoriophycideae</taxon>
        <taxon>Chroococcales</taxon>
        <taxon>Microcystaceae</taxon>
        <taxon>Microcystis</taxon>
    </lineage>
</organism>
<dbReference type="AlphaFoldDB" id="A0A0K1S085"/>
<gene>
    <name evidence="1" type="ORF">VL20_2268</name>
</gene>
<sequence>MTPDNPIIPVMTTTAIPDLIDTFIGFLSLEFIDRQKHQLE</sequence>
<evidence type="ECO:0000313" key="1">
    <source>
        <dbReference type="EMBL" id="AKV67371.1"/>
    </source>
</evidence>
<keyword evidence="2" id="KW-1185">Reference proteome</keyword>
<dbReference type="Proteomes" id="UP000068167">
    <property type="component" value="Chromosome"/>
</dbReference>
<reference evidence="1 2" key="1">
    <citation type="journal article" date="2016" name="Stand. Genomic Sci.">
        <title>Complete genome sequence and genomic characterization of Microcystis panniformis FACHB 1757 by third-generation sequencing.</title>
        <authorList>
            <person name="Zhang J.Y."/>
            <person name="Guan R."/>
            <person name="Zhang H.J."/>
            <person name="Li H."/>
            <person name="Xiao P."/>
            <person name="Yu G.L."/>
            <person name="Du L."/>
            <person name="Cao D.M."/>
            <person name="Zhu B.C."/>
            <person name="Li R.H."/>
            <person name="Lu Z.H."/>
        </authorList>
    </citation>
    <scope>NUCLEOTIDE SEQUENCE [LARGE SCALE GENOMIC DNA]</scope>
    <source>
        <strain evidence="1 2">FACHB-1757</strain>
    </source>
</reference>
<evidence type="ECO:0000313" key="2">
    <source>
        <dbReference type="Proteomes" id="UP000068167"/>
    </source>
</evidence>
<protein>
    <submittedName>
        <fullName evidence="1">Uncharacterized protein</fullName>
    </submittedName>
</protein>